<sequence length="166" mass="18582">MSDTGAVQSAETEGGVRDPAASKARLRLWLKLLKATKHVEAELRENLRVTFDTTLPRFDVMAALYRAEPGLKMSELSSVLRVSNGNVTGIVDRLVDDGMLVRIPVDNDRRATTVRLTKAGREQFQAMAKRHEDWIDCLLGEVDLSETQDMLDQLERIAVKSTKKES</sequence>
<dbReference type="SMART" id="SM00347">
    <property type="entry name" value="HTH_MARR"/>
    <property type="match status" value="1"/>
</dbReference>
<organism evidence="2 3">
    <name type="scientific">Hoeflea olei</name>
    <dbReference type="NCBI Taxonomy" id="1480615"/>
    <lineage>
        <taxon>Bacteria</taxon>
        <taxon>Pseudomonadati</taxon>
        <taxon>Pseudomonadota</taxon>
        <taxon>Alphaproteobacteria</taxon>
        <taxon>Hyphomicrobiales</taxon>
        <taxon>Rhizobiaceae</taxon>
        <taxon>Hoeflea</taxon>
    </lineage>
</organism>
<dbReference type="PANTHER" id="PTHR33164">
    <property type="entry name" value="TRANSCRIPTIONAL REGULATOR, MARR FAMILY"/>
    <property type="match status" value="1"/>
</dbReference>
<dbReference type="Pfam" id="PF12802">
    <property type="entry name" value="MarR_2"/>
    <property type="match status" value="1"/>
</dbReference>
<dbReference type="Gene3D" id="1.10.10.10">
    <property type="entry name" value="Winged helix-like DNA-binding domain superfamily/Winged helix DNA-binding domain"/>
    <property type="match status" value="1"/>
</dbReference>
<evidence type="ECO:0000259" key="1">
    <source>
        <dbReference type="PROSITE" id="PS50995"/>
    </source>
</evidence>
<dbReference type="InterPro" id="IPR039422">
    <property type="entry name" value="MarR/SlyA-like"/>
</dbReference>
<dbReference type="PRINTS" id="PR00598">
    <property type="entry name" value="HTHMARR"/>
</dbReference>
<dbReference type="InterPro" id="IPR000835">
    <property type="entry name" value="HTH_MarR-typ"/>
</dbReference>
<accession>A0A1C1YWE5</accession>
<dbReference type="GO" id="GO:0006950">
    <property type="term" value="P:response to stress"/>
    <property type="evidence" value="ECO:0007669"/>
    <property type="project" value="TreeGrafter"/>
</dbReference>
<dbReference type="AlphaFoldDB" id="A0A1C1YWE5"/>
<evidence type="ECO:0000313" key="3">
    <source>
        <dbReference type="Proteomes" id="UP000094795"/>
    </source>
</evidence>
<reference evidence="2 3" key="1">
    <citation type="submission" date="2015-12" db="EMBL/GenBank/DDBJ databases">
        <authorList>
            <person name="Shamseldin A."/>
            <person name="Moawad H."/>
            <person name="Abd El-Rahim W.M."/>
            <person name="Sadowsky M.J."/>
        </authorList>
    </citation>
    <scope>NUCLEOTIDE SEQUENCE [LARGE SCALE GENOMIC DNA]</scope>
    <source>
        <strain evidence="2 3">JC234</strain>
    </source>
</reference>
<dbReference type="EMBL" id="LQZT01000012">
    <property type="protein sequence ID" value="OCW57873.1"/>
    <property type="molecule type" value="Genomic_DNA"/>
</dbReference>
<evidence type="ECO:0000313" key="2">
    <source>
        <dbReference type="EMBL" id="OCW57873.1"/>
    </source>
</evidence>
<name>A0A1C1YWE5_9HYPH</name>
<dbReference type="InterPro" id="IPR036388">
    <property type="entry name" value="WH-like_DNA-bd_sf"/>
</dbReference>
<proteinExistence type="predicted"/>
<protein>
    <submittedName>
        <fullName evidence="2">MarR family transcriptional regulator</fullName>
    </submittedName>
</protein>
<dbReference type="RefSeq" id="WP_066178187.1">
    <property type="nucleotide sequence ID" value="NZ_LQZT01000012.1"/>
</dbReference>
<keyword evidence="3" id="KW-1185">Reference proteome</keyword>
<dbReference type="OrthoDB" id="7063965at2"/>
<dbReference type="STRING" id="1480615.AWJ14_03530"/>
<dbReference type="GO" id="GO:0003700">
    <property type="term" value="F:DNA-binding transcription factor activity"/>
    <property type="evidence" value="ECO:0007669"/>
    <property type="project" value="InterPro"/>
</dbReference>
<feature type="domain" description="HTH marR-type" evidence="1">
    <location>
        <begin position="25"/>
        <end position="159"/>
    </location>
</feature>
<dbReference type="InterPro" id="IPR036390">
    <property type="entry name" value="WH_DNA-bd_sf"/>
</dbReference>
<gene>
    <name evidence="2" type="ORF">AWJ14_03530</name>
</gene>
<dbReference type="Proteomes" id="UP000094795">
    <property type="component" value="Unassembled WGS sequence"/>
</dbReference>
<dbReference type="PROSITE" id="PS50995">
    <property type="entry name" value="HTH_MARR_2"/>
    <property type="match status" value="1"/>
</dbReference>
<dbReference type="SUPFAM" id="SSF46785">
    <property type="entry name" value="Winged helix' DNA-binding domain"/>
    <property type="match status" value="1"/>
</dbReference>
<comment type="caution">
    <text evidence="2">The sequence shown here is derived from an EMBL/GenBank/DDBJ whole genome shotgun (WGS) entry which is preliminary data.</text>
</comment>
<dbReference type="PANTHER" id="PTHR33164:SF43">
    <property type="entry name" value="HTH-TYPE TRANSCRIPTIONAL REPRESSOR YETL"/>
    <property type="match status" value="1"/>
</dbReference>